<proteinExistence type="predicted"/>
<accession>A0ABW4HG92</accession>
<sequence>MENTDHTYNDDIQKCPYHAAMKALHQNPPEKSENKDADSNTGKWDEQRNSAGRDDSGSTESVSSNSKNTFEV</sequence>
<evidence type="ECO:0000256" key="1">
    <source>
        <dbReference type="SAM" id="MobiDB-lite"/>
    </source>
</evidence>
<evidence type="ECO:0000313" key="3">
    <source>
        <dbReference type="Proteomes" id="UP001597138"/>
    </source>
</evidence>
<protein>
    <submittedName>
        <fullName evidence="2">Uncharacterized protein</fullName>
    </submittedName>
</protein>
<dbReference type="Proteomes" id="UP001597138">
    <property type="component" value="Unassembled WGS sequence"/>
</dbReference>
<feature type="compositionally biased region" description="Basic and acidic residues" evidence="1">
    <location>
        <begin position="1"/>
        <end position="13"/>
    </location>
</feature>
<keyword evidence="3" id="KW-1185">Reference proteome</keyword>
<feature type="region of interest" description="Disordered" evidence="1">
    <location>
        <begin position="1"/>
        <end position="72"/>
    </location>
</feature>
<feature type="compositionally biased region" description="Polar residues" evidence="1">
    <location>
        <begin position="58"/>
        <end position="72"/>
    </location>
</feature>
<reference evidence="3" key="1">
    <citation type="journal article" date="2019" name="Int. J. Syst. Evol. Microbiol.">
        <title>The Global Catalogue of Microorganisms (GCM) 10K type strain sequencing project: providing services to taxonomists for standard genome sequencing and annotation.</title>
        <authorList>
            <consortium name="The Broad Institute Genomics Platform"/>
            <consortium name="The Broad Institute Genome Sequencing Center for Infectious Disease"/>
            <person name="Wu L."/>
            <person name="Ma J."/>
        </authorList>
    </citation>
    <scope>NUCLEOTIDE SEQUENCE [LARGE SCALE GENOMIC DNA]</scope>
    <source>
        <strain evidence="3">CCUG 70865</strain>
    </source>
</reference>
<feature type="compositionally biased region" description="Basic and acidic residues" evidence="1">
    <location>
        <begin position="28"/>
        <end position="56"/>
    </location>
</feature>
<comment type="caution">
    <text evidence="2">The sequence shown here is derived from an EMBL/GenBank/DDBJ whole genome shotgun (WGS) entry which is preliminary data.</text>
</comment>
<organism evidence="2 3">
    <name type="scientific">Flavobacterium artemisiae</name>
    <dbReference type="NCBI Taxonomy" id="2126556"/>
    <lineage>
        <taxon>Bacteria</taxon>
        <taxon>Pseudomonadati</taxon>
        <taxon>Bacteroidota</taxon>
        <taxon>Flavobacteriia</taxon>
        <taxon>Flavobacteriales</taxon>
        <taxon>Flavobacteriaceae</taxon>
        <taxon>Flavobacterium</taxon>
    </lineage>
</organism>
<dbReference type="EMBL" id="JBHUDZ010000016">
    <property type="protein sequence ID" value="MFD1604419.1"/>
    <property type="molecule type" value="Genomic_DNA"/>
</dbReference>
<dbReference type="RefSeq" id="WP_379815510.1">
    <property type="nucleotide sequence ID" value="NZ_JBHUDZ010000016.1"/>
</dbReference>
<gene>
    <name evidence="2" type="ORF">ACFSC2_16905</name>
</gene>
<name>A0ABW4HG92_9FLAO</name>
<evidence type="ECO:0000313" key="2">
    <source>
        <dbReference type="EMBL" id="MFD1604419.1"/>
    </source>
</evidence>